<organism evidence="1 2">
    <name type="scientific">Bifidobacterium longum (strain DJO10A)</name>
    <dbReference type="NCBI Taxonomy" id="205913"/>
    <lineage>
        <taxon>Bacteria</taxon>
        <taxon>Bacillati</taxon>
        <taxon>Actinomycetota</taxon>
        <taxon>Actinomycetes</taxon>
        <taxon>Bifidobacteriales</taxon>
        <taxon>Bifidobacteriaceae</taxon>
        <taxon>Bifidobacterium</taxon>
    </lineage>
</organism>
<dbReference type="KEGG" id="blj:BLD_0283"/>
<accession>B3DR85</accession>
<dbReference type="AlphaFoldDB" id="B3DR85"/>
<reference evidence="1 2" key="2">
    <citation type="journal article" date="2008" name="BMC Genomics">
        <title>Comparative genomic analysis of the gut bacterium Bifidobacterium longum reveals loci susceptible to deletion during pure culture growth.</title>
        <authorList>
            <person name="Lee J.H."/>
            <person name="Karamychev V.N."/>
            <person name="Kozyavkin S.A."/>
            <person name="Mills D."/>
            <person name="Pavlov A.R."/>
            <person name="Pavlova N.V."/>
            <person name="Polouchine N.N."/>
            <person name="Richardson P.M."/>
            <person name="Shakhova V.V."/>
            <person name="Slesarev A.I."/>
            <person name="Weimer B."/>
            <person name="O'Sullivan D.J."/>
        </authorList>
    </citation>
    <scope>NUCLEOTIDE SEQUENCE [LARGE SCALE GENOMIC DNA]</scope>
    <source>
        <strain evidence="1 2">DJO10A</strain>
    </source>
</reference>
<protein>
    <submittedName>
        <fullName evidence="1">Uncharacterized protein</fullName>
    </submittedName>
</protein>
<dbReference type="Proteomes" id="UP000002419">
    <property type="component" value="Chromosome"/>
</dbReference>
<dbReference type="EMBL" id="CP000605">
    <property type="protein sequence ID" value="ACD97729.1"/>
    <property type="molecule type" value="Genomic_DNA"/>
</dbReference>
<sequence length="117" mass="13428">MASTLCTRMRLLVTVDNYNHTHEHLFEFGVQHAEIANFTIQRLRNPAVSDGGHGRRVMIVAPTLGVRNLHLVAEHIPDHAWLLPRVQRLDHGHIRQFGHPLITRQRTTVGPTEHLFK</sequence>
<proteinExistence type="predicted"/>
<dbReference type="HOGENOM" id="CLU_2080168_0_0_11"/>
<name>B3DR85_BIFLD</name>
<reference evidence="1 2" key="1">
    <citation type="journal article" date="2006" name="Appl. Environ. Microbiol.">
        <title>Sequence analysis of two cryptic plasmids from Bifidobacterium longum DJO10A and construction of a shuttle cloning vector.</title>
        <authorList>
            <person name="Lee J.H."/>
            <person name="O'Sullivan D.J."/>
        </authorList>
    </citation>
    <scope>NUCLEOTIDE SEQUENCE [LARGE SCALE GENOMIC DNA]</scope>
    <source>
        <strain evidence="1 2">DJO10A</strain>
    </source>
</reference>
<evidence type="ECO:0000313" key="2">
    <source>
        <dbReference type="Proteomes" id="UP000002419"/>
    </source>
</evidence>
<gene>
    <name evidence="1" type="ordered locus">BLD_0283</name>
</gene>
<evidence type="ECO:0000313" key="1">
    <source>
        <dbReference type="EMBL" id="ACD97729.1"/>
    </source>
</evidence>